<evidence type="ECO:0000256" key="3">
    <source>
        <dbReference type="ARBA" id="ARBA00022525"/>
    </source>
</evidence>
<dbReference type="Gene3D" id="2.40.40.10">
    <property type="entry name" value="RlpA-like domain"/>
    <property type="match status" value="1"/>
</dbReference>
<keyword evidence="6" id="KW-1185">Reference proteome</keyword>
<sequence length="161" mass="17291">MTNVKTEGQNCRPTGYFRAASPPQGQCTSNCCVGGTVYFTFQCSPTVTTQTMANLTLRTFQKALAKCDNAYHSDDTPVVALSTGWYMGGSRCGKGIVVNWNGKSVKAKVVDECDSTKGCDAEEGYHPPCGYNIVAASKAVWKALGVPQSQWGQLNITWSDA</sequence>
<name>A0A9Q1KWJ6_9CARY</name>
<dbReference type="InterPro" id="IPR039271">
    <property type="entry name" value="Kiwellin-like"/>
</dbReference>
<evidence type="ECO:0000313" key="5">
    <source>
        <dbReference type="EMBL" id="KAJ8450213.1"/>
    </source>
</evidence>
<dbReference type="OrthoDB" id="406505at2759"/>
<dbReference type="Pfam" id="PF24300">
    <property type="entry name" value="KWL1"/>
    <property type="match status" value="1"/>
</dbReference>
<accession>A0A9Q1KWJ6</accession>
<comment type="subcellular location">
    <subcellularLocation>
        <location evidence="1">Secreted</location>
    </subcellularLocation>
</comment>
<dbReference type="PANTHER" id="PTHR33191:SF58">
    <property type="entry name" value="RIPENING-RELATED PROTEIN 1"/>
    <property type="match status" value="1"/>
</dbReference>
<keyword evidence="3" id="KW-0964">Secreted</keyword>
<dbReference type="AlphaFoldDB" id="A0A9Q1KWJ6"/>
<dbReference type="PANTHER" id="PTHR33191">
    <property type="entry name" value="RIPENING-RELATED PROTEIN 2-RELATED"/>
    <property type="match status" value="1"/>
</dbReference>
<dbReference type="SUPFAM" id="SSF50685">
    <property type="entry name" value="Barwin-like endoglucanases"/>
    <property type="match status" value="1"/>
</dbReference>
<organism evidence="5 6">
    <name type="scientific">Carnegiea gigantea</name>
    <dbReference type="NCBI Taxonomy" id="171969"/>
    <lineage>
        <taxon>Eukaryota</taxon>
        <taxon>Viridiplantae</taxon>
        <taxon>Streptophyta</taxon>
        <taxon>Embryophyta</taxon>
        <taxon>Tracheophyta</taxon>
        <taxon>Spermatophyta</taxon>
        <taxon>Magnoliopsida</taxon>
        <taxon>eudicotyledons</taxon>
        <taxon>Gunneridae</taxon>
        <taxon>Pentapetalae</taxon>
        <taxon>Caryophyllales</taxon>
        <taxon>Cactineae</taxon>
        <taxon>Cactaceae</taxon>
        <taxon>Cactoideae</taxon>
        <taxon>Echinocereeae</taxon>
        <taxon>Carnegiea</taxon>
    </lineage>
</organism>
<reference evidence="5" key="1">
    <citation type="submission" date="2022-04" db="EMBL/GenBank/DDBJ databases">
        <title>Carnegiea gigantea Genome sequencing and assembly v2.</title>
        <authorList>
            <person name="Copetti D."/>
            <person name="Sanderson M.J."/>
            <person name="Burquez A."/>
            <person name="Wojciechowski M.F."/>
        </authorList>
    </citation>
    <scope>NUCLEOTIDE SEQUENCE</scope>
    <source>
        <strain evidence="5">SGP5-SGP5p</strain>
        <tissue evidence="5">Aerial part</tissue>
    </source>
</reference>
<dbReference type="Proteomes" id="UP001153076">
    <property type="component" value="Unassembled WGS sequence"/>
</dbReference>
<evidence type="ECO:0000256" key="4">
    <source>
        <dbReference type="ARBA" id="ARBA00022729"/>
    </source>
</evidence>
<gene>
    <name evidence="5" type="ORF">Cgig2_033407</name>
</gene>
<protein>
    <submittedName>
        <fullName evidence="5">Uncharacterized protein</fullName>
    </submittedName>
</protein>
<dbReference type="EMBL" id="JAKOGI010000017">
    <property type="protein sequence ID" value="KAJ8450213.1"/>
    <property type="molecule type" value="Genomic_DNA"/>
</dbReference>
<comment type="similarity">
    <text evidence="2">Belongs to the kiwellin family.</text>
</comment>
<comment type="caution">
    <text evidence="5">The sequence shown here is derived from an EMBL/GenBank/DDBJ whole genome shotgun (WGS) entry which is preliminary data.</text>
</comment>
<dbReference type="CDD" id="cd22270">
    <property type="entry name" value="DPBB_kiwellin-like"/>
    <property type="match status" value="1"/>
</dbReference>
<keyword evidence="4" id="KW-0732">Signal</keyword>
<evidence type="ECO:0000256" key="2">
    <source>
        <dbReference type="ARBA" id="ARBA00005592"/>
    </source>
</evidence>
<evidence type="ECO:0000313" key="6">
    <source>
        <dbReference type="Proteomes" id="UP001153076"/>
    </source>
</evidence>
<proteinExistence type="inferred from homology"/>
<evidence type="ECO:0000256" key="1">
    <source>
        <dbReference type="ARBA" id="ARBA00004613"/>
    </source>
</evidence>
<dbReference type="GO" id="GO:0005576">
    <property type="term" value="C:extracellular region"/>
    <property type="evidence" value="ECO:0007669"/>
    <property type="project" value="UniProtKB-SubCell"/>
</dbReference>
<dbReference type="InterPro" id="IPR036908">
    <property type="entry name" value="RlpA-like_sf"/>
</dbReference>